<evidence type="ECO:0000256" key="6">
    <source>
        <dbReference type="PIRSR" id="PIRSR601834-1"/>
    </source>
</evidence>
<comment type="cofactor">
    <cofactor evidence="1 6">
        <name>FAD</name>
        <dbReference type="ChEBI" id="CHEBI:57692"/>
    </cofactor>
</comment>
<name>A0A6V3RUC0_9EUKA</name>
<proteinExistence type="inferred from homology"/>
<feature type="binding site" evidence="6">
    <location>
        <position position="111"/>
    </location>
    <ligand>
        <name>FAD</name>
        <dbReference type="ChEBI" id="CHEBI:57692"/>
    </ligand>
</feature>
<comment type="similarity">
    <text evidence="2">Belongs to the flavoprotein pyridine nucleotide cytochrome reductase family.</text>
</comment>
<dbReference type="PRINTS" id="PR00406">
    <property type="entry name" value="CYTB5RDTASE"/>
</dbReference>
<dbReference type="PROSITE" id="PS51384">
    <property type="entry name" value="FAD_FR"/>
    <property type="match status" value="1"/>
</dbReference>
<dbReference type="CDD" id="cd06183">
    <property type="entry name" value="cyt_b5_reduct_like"/>
    <property type="match status" value="1"/>
</dbReference>
<protein>
    <recommendedName>
        <fullName evidence="8">FAD-binding FR-type domain-containing protein</fullName>
    </recommendedName>
</protein>
<dbReference type="InterPro" id="IPR008333">
    <property type="entry name" value="Cbr1-like_FAD-bd_dom"/>
</dbReference>
<dbReference type="PANTHER" id="PTHR19370">
    <property type="entry name" value="NADH-CYTOCHROME B5 REDUCTASE"/>
    <property type="match status" value="1"/>
</dbReference>
<evidence type="ECO:0000256" key="5">
    <source>
        <dbReference type="ARBA" id="ARBA00023002"/>
    </source>
</evidence>
<keyword evidence="7" id="KW-0812">Transmembrane</keyword>
<evidence type="ECO:0000259" key="8">
    <source>
        <dbReference type="PROSITE" id="PS51384"/>
    </source>
</evidence>
<keyword evidence="4 6" id="KW-0274">FAD</keyword>
<evidence type="ECO:0000256" key="1">
    <source>
        <dbReference type="ARBA" id="ARBA00001974"/>
    </source>
</evidence>
<dbReference type="Pfam" id="PF00175">
    <property type="entry name" value="NAD_binding_1"/>
    <property type="match status" value="1"/>
</dbReference>
<dbReference type="Pfam" id="PF00970">
    <property type="entry name" value="FAD_binding_6"/>
    <property type="match status" value="1"/>
</dbReference>
<keyword evidence="7" id="KW-1133">Transmembrane helix</keyword>
<feature type="binding site" evidence="6">
    <location>
        <position position="169"/>
    </location>
    <ligand>
        <name>FAD</name>
        <dbReference type="ChEBI" id="CHEBI:57692"/>
    </ligand>
</feature>
<dbReference type="GO" id="GO:0016491">
    <property type="term" value="F:oxidoreductase activity"/>
    <property type="evidence" value="ECO:0007669"/>
    <property type="project" value="UniProtKB-KW"/>
</dbReference>
<organism evidence="9">
    <name type="scientific">Lotharella globosa</name>
    <dbReference type="NCBI Taxonomy" id="91324"/>
    <lineage>
        <taxon>Eukaryota</taxon>
        <taxon>Sar</taxon>
        <taxon>Rhizaria</taxon>
        <taxon>Cercozoa</taxon>
        <taxon>Chlorarachniophyceae</taxon>
        <taxon>Lotharella</taxon>
    </lineage>
</organism>
<evidence type="ECO:0000256" key="7">
    <source>
        <dbReference type="SAM" id="Phobius"/>
    </source>
</evidence>
<keyword evidence="7" id="KW-0472">Membrane</keyword>
<dbReference type="InterPro" id="IPR001433">
    <property type="entry name" value="OxRdtase_FAD/NAD-bd"/>
</dbReference>
<sequence>MPALEIVTAVAAILAVAVIAWLFKKFDRSPELNPGHYKAVTLIKKKVVSKNAERPTVFLTFNTNVTDFPTGAHVSCKFVEGKKKVIRPYTPTRFSTSECELMVRVYPEGAMTQHMAKLEVGDTLLIKGPTGNKRYGHASPGTLTKILKTGDLNVHFKTILMFAGGTGITPMLQICNHIIKDEKDQTRCILLVANSTPEDVMLYEEIKKLPERSKGLIDVKFTVSRPCDDWKGKHLSGRCNLEMIKSLCPPPSKDVVSAICGPLGFDKAVTSALLTLGHEKERIWRW</sequence>
<feature type="domain" description="FAD-binding FR-type" evidence="8">
    <location>
        <begin position="35"/>
        <end position="136"/>
    </location>
</feature>
<dbReference type="Gene3D" id="3.40.50.80">
    <property type="entry name" value="Nucleotide-binding domain of ferredoxin-NADP reductase (FNR) module"/>
    <property type="match status" value="1"/>
</dbReference>
<feature type="binding site" evidence="6">
    <location>
        <position position="87"/>
    </location>
    <ligand>
        <name>FAD</name>
        <dbReference type="ChEBI" id="CHEBI:57692"/>
    </ligand>
</feature>
<dbReference type="AlphaFoldDB" id="A0A6V3RUC0"/>
<accession>A0A6V3RUC0</accession>
<evidence type="ECO:0000256" key="2">
    <source>
        <dbReference type="ARBA" id="ARBA00006105"/>
    </source>
</evidence>
<evidence type="ECO:0000256" key="3">
    <source>
        <dbReference type="ARBA" id="ARBA00022630"/>
    </source>
</evidence>
<dbReference type="InterPro" id="IPR039261">
    <property type="entry name" value="FNR_nucleotide-bd"/>
</dbReference>
<keyword evidence="5" id="KW-0560">Oxidoreductase</keyword>
<dbReference type="Gene3D" id="2.40.30.10">
    <property type="entry name" value="Translation factors"/>
    <property type="match status" value="1"/>
</dbReference>
<feature type="transmembrane region" description="Helical" evidence="7">
    <location>
        <begin position="6"/>
        <end position="23"/>
    </location>
</feature>
<dbReference type="InterPro" id="IPR017927">
    <property type="entry name" value="FAD-bd_FR_type"/>
</dbReference>
<dbReference type="InterPro" id="IPR001834">
    <property type="entry name" value="CBR-like"/>
</dbReference>
<gene>
    <name evidence="9" type="ORF">LGLO00237_LOCUS28124</name>
</gene>
<dbReference type="InterPro" id="IPR017938">
    <property type="entry name" value="Riboflavin_synthase-like_b-brl"/>
</dbReference>
<evidence type="ECO:0000256" key="4">
    <source>
        <dbReference type="ARBA" id="ARBA00022827"/>
    </source>
</evidence>
<feature type="binding site" evidence="6">
    <location>
        <position position="89"/>
    </location>
    <ligand>
        <name>FAD</name>
        <dbReference type="ChEBI" id="CHEBI:57692"/>
    </ligand>
</feature>
<dbReference type="EMBL" id="HBIV01039610">
    <property type="protein sequence ID" value="CAE0676346.1"/>
    <property type="molecule type" value="Transcribed_RNA"/>
</dbReference>
<dbReference type="SUPFAM" id="SSF63380">
    <property type="entry name" value="Riboflavin synthase domain-like"/>
    <property type="match status" value="1"/>
</dbReference>
<dbReference type="SUPFAM" id="SSF52343">
    <property type="entry name" value="Ferredoxin reductase-like, C-terminal NADP-linked domain"/>
    <property type="match status" value="1"/>
</dbReference>
<feature type="binding site" evidence="6">
    <location>
        <position position="88"/>
    </location>
    <ligand>
        <name>FAD</name>
        <dbReference type="ChEBI" id="CHEBI:57692"/>
    </ligand>
</feature>
<dbReference type="PANTHER" id="PTHR19370:SF184">
    <property type="entry name" value="NADH-CYTOCHROME B5 REDUCTASE-LIKE"/>
    <property type="match status" value="1"/>
</dbReference>
<keyword evidence="3 6" id="KW-0285">Flavoprotein</keyword>
<evidence type="ECO:0000313" key="9">
    <source>
        <dbReference type="EMBL" id="CAE0676346.1"/>
    </source>
</evidence>
<reference evidence="9" key="1">
    <citation type="submission" date="2021-01" db="EMBL/GenBank/DDBJ databases">
        <authorList>
            <person name="Corre E."/>
            <person name="Pelletier E."/>
            <person name="Niang G."/>
            <person name="Scheremetjew M."/>
            <person name="Finn R."/>
            <person name="Kale V."/>
            <person name="Holt S."/>
            <person name="Cochrane G."/>
            <person name="Meng A."/>
            <person name="Brown T."/>
            <person name="Cohen L."/>
        </authorList>
    </citation>
    <scope>NUCLEOTIDE SEQUENCE</scope>
    <source>
        <strain evidence="9">CCCM811</strain>
    </source>
</reference>